<sequence>MKILNTLLAALVIATPVVTHAASVTVTIEDAGVLNADLAGIGATGSAVETFDSVALGKLSGYTSVLGTYSAGQVNKANVYGGAEETPYFYVQNTPGSTLTLNTPATYLGFWWSAGSGGNQVELLSGSSSIFSFNTNDVVSFIKTNAEDPESYYGNPNEGYLGKVSHEPFAFINIFSDMSFDSIVFSGGNFESDNHTIAESYTGFKGTNINPSPAPVPLPAPFALLAGGVAAIAFVKRRSRIK</sequence>
<organism evidence="3 4">
    <name type="scientific">Meridianimarinicoccus aquatilis</name>
    <dbReference type="NCBI Taxonomy" id="2552766"/>
    <lineage>
        <taxon>Bacteria</taxon>
        <taxon>Pseudomonadati</taxon>
        <taxon>Pseudomonadota</taxon>
        <taxon>Alphaproteobacteria</taxon>
        <taxon>Rhodobacterales</taxon>
        <taxon>Paracoccaceae</taxon>
        <taxon>Meridianimarinicoccus</taxon>
    </lineage>
</organism>
<evidence type="ECO:0000313" key="3">
    <source>
        <dbReference type="EMBL" id="TDL86849.1"/>
    </source>
</evidence>
<keyword evidence="4" id="KW-1185">Reference proteome</keyword>
<dbReference type="OrthoDB" id="7578381at2"/>
<feature type="signal peptide" evidence="2">
    <location>
        <begin position="1"/>
        <end position="21"/>
    </location>
</feature>
<feature type="chain" id="PRO_5020336873" description="VPLPA-CTERM sorting domain-containing protein" evidence="2">
    <location>
        <begin position="22"/>
        <end position="242"/>
    </location>
</feature>
<reference evidence="3 4" key="1">
    <citation type="submission" date="2019-03" db="EMBL/GenBank/DDBJ databases">
        <title>Rhodobacteraceae bacterium SM1902, a new member of the family Rhodobacteraceae isolated from Yantai.</title>
        <authorList>
            <person name="Sun Y."/>
        </authorList>
    </citation>
    <scope>NUCLEOTIDE SEQUENCE [LARGE SCALE GENOMIC DNA]</scope>
    <source>
        <strain evidence="3 4">SM1902</strain>
    </source>
</reference>
<dbReference type="EMBL" id="SMZO01000028">
    <property type="protein sequence ID" value="TDL86849.1"/>
    <property type="molecule type" value="Genomic_DNA"/>
</dbReference>
<dbReference type="Proteomes" id="UP000294562">
    <property type="component" value="Unassembled WGS sequence"/>
</dbReference>
<keyword evidence="2" id="KW-0732">Signal</keyword>
<keyword evidence="1" id="KW-1133">Transmembrane helix</keyword>
<dbReference type="RefSeq" id="WP_133343269.1">
    <property type="nucleotide sequence ID" value="NZ_SMZO01000028.1"/>
</dbReference>
<gene>
    <name evidence="3" type="ORF">E2L05_12635</name>
</gene>
<evidence type="ECO:0000313" key="4">
    <source>
        <dbReference type="Proteomes" id="UP000294562"/>
    </source>
</evidence>
<feature type="transmembrane region" description="Helical" evidence="1">
    <location>
        <begin position="218"/>
        <end position="235"/>
    </location>
</feature>
<keyword evidence="1" id="KW-0812">Transmembrane</keyword>
<accession>A0A4V3BBF0</accession>
<evidence type="ECO:0000256" key="2">
    <source>
        <dbReference type="SAM" id="SignalP"/>
    </source>
</evidence>
<dbReference type="AlphaFoldDB" id="A0A4V3BBF0"/>
<evidence type="ECO:0008006" key="5">
    <source>
        <dbReference type="Google" id="ProtNLM"/>
    </source>
</evidence>
<keyword evidence="1" id="KW-0472">Membrane</keyword>
<protein>
    <recommendedName>
        <fullName evidence="5">VPLPA-CTERM sorting domain-containing protein</fullName>
    </recommendedName>
</protein>
<evidence type="ECO:0000256" key="1">
    <source>
        <dbReference type="SAM" id="Phobius"/>
    </source>
</evidence>
<name>A0A4V3BBF0_9RHOB</name>
<comment type="caution">
    <text evidence="3">The sequence shown here is derived from an EMBL/GenBank/DDBJ whole genome shotgun (WGS) entry which is preliminary data.</text>
</comment>
<proteinExistence type="predicted"/>